<comment type="catalytic activity">
    <reaction evidence="9">
        <text>[(1-&gt;4)-alpha-D-galacturonosyl methyl ester](n) + n H2O = [(1-&gt;4)-alpha-D-galacturonosyl](n) + n methanol + n H(+)</text>
        <dbReference type="Rhea" id="RHEA:22380"/>
        <dbReference type="Rhea" id="RHEA-COMP:14570"/>
        <dbReference type="Rhea" id="RHEA-COMP:14573"/>
        <dbReference type="ChEBI" id="CHEBI:15377"/>
        <dbReference type="ChEBI" id="CHEBI:15378"/>
        <dbReference type="ChEBI" id="CHEBI:17790"/>
        <dbReference type="ChEBI" id="CHEBI:140522"/>
        <dbReference type="ChEBI" id="CHEBI:140523"/>
        <dbReference type="EC" id="3.1.1.11"/>
    </reaction>
</comment>
<keyword evidence="5" id="KW-0134">Cell wall</keyword>
<evidence type="ECO:0000313" key="14">
    <source>
        <dbReference type="Proteomes" id="UP000257109"/>
    </source>
</evidence>
<dbReference type="EC" id="3.1.1.11" evidence="4"/>
<sequence length="354" mass="39474">MFMLPRFTQHISSTMESFPRPMTLLLILFISCHFCLGKAIDCGGKDIADTITVGQSGNVTFTTIQAAINYVKSNNDQWVKIHINAGEYKEKVSIPFKKPCIILEGDDSQTTIISFGDHQATSASATFSTSSPNVVVSDITFKNSYNTMEQLHKLDDKTNEQILPAVAARVYGDKCFFLRCRFIGYQDTLFDDKGRHYFKNCYIQGEVDFIFGAGQSYYENCLINAMGRYPSIPGYVTAQGRDSLMDTSGFVFEGGSLQGNGKVNLGRAYRAYSRVIFHGTNFSSVVTPQGWEAWKAVGKETQLTYSEVDCIGPGADTSQRVTWLKTLNDSQLQEFSLASFINQDNWIDNLPTIS</sequence>
<gene>
    <name evidence="13" type="primary">PME29</name>
    <name evidence="13" type="ORF">CR513_51476</name>
</gene>
<feature type="domain" description="Pectinesterase catalytic" evidence="12">
    <location>
        <begin position="51"/>
        <end position="343"/>
    </location>
</feature>
<evidence type="ECO:0000256" key="1">
    <source>
        <dbReference type="ARBA" id="ARBA00004191"/>
    </source>
</evidence>
<dbReference type="InterPro" id="IPR012334">
    <property type="entry name" value="Pectin_lyas_fold"/>
</dbReference>
<comment type="function">
    <text evidence="10">Acts in the modification of cell walls via demethylesterification of cell wall pectin.</text>
</comment>
<dbReference type="AlphaFoldDB" id="A0A371ETN6"/>
<keyword evidence="7" id="KW-0063">Aspartyl esterase</keyword>
<keyword evidence="11" id="KW-0732">Signal</keyword>
<dbReference type="PANTHER" id="PTHR31321:SF120">
    <property type="entry name" value="PECTINESTERASE 52-RELATED"/>
    <property type="match status" value="1"/>
</dbReference>
<dbReference type="FunFam" id="2.160.20.10:FF:000013">
    <property type="entry name" value="Pectinesterase"/>
    <property type="match status" value="1"/>
</dbReference>
<dbReference type="SUPFAM" id="SSF51126">
    <property type="entry name" value="Pectin lyase-like"/>
    <property type="match status" value="1"/>
</dbReference>
<keyword evidence="6" id="KW-0378">Hydrolase</keyword>
<dbReference type="EMBL" id="QJKJ01012122">
    <property type="protein sequence ID" value="RDX69412.1"/>
    <property type="molecule type" value="Genomic_DNA"/>
</dbReference>
<keyword evidence="14" id="KW-1185">Reference proteome</keyword>
<dbReference type="Proteomes" id="UP000257109">
    <property type="component" value="Unassembled WGS sequence"/>
</dbReference>
<feature type="non-terminal residue" evidence="13">
    <location>
        <position position="1"/>
    </location>
</feature>
<dbReference type="OrthoDB" id="2019149at2759"/>
<organism evidence="13 14">
    <name type="scientific">Mucuna pruriens</name>
    <name type="common">Velvet bean</name>
    <name type="synonym">Dolichos pruriens</name>
    <dbReference type="NCBI Taxonomy" id="157652"/>
    <lineage>
        <taxon>Eukaryota</taxon>
        <taxon>Viridiplantae</taxon>
        <taxon>Streptophyta</taxon>
        <taxon>Embryophyta</taxon>
        <taxon>Tracheophyta</taxon>
        <taxon>Spermatophyta</taxon>
        <taxon>Magnoliopsida</taxon>
        <taxon>eudicotyledons</taxon>
        <taxon>Gunneridae</taxon>
        <taxon>Pentapetalae</taxon>
        <taxon>rosids</taxon>
        <taxon>fabids</taxon>
        <taxon>Fabales</taxon>
        <taxon>Fabaceae</taxon>
        <taxon>Papilionoideae</taxon>
        <taxon>50 kb inversion clade</taxon>
        <taxon>NPAAA clade</taxon>
        <taxon>indigoferoid/millettioid clade</taxon>
        <taxon>Phaseoleae</taxon>
        <taxon>Mucuna</taxon>
    </lineage>
</organism>
<name>A0A371ETN6_MUCPR</name>
<evidence type="ECO:0000256" key="10">
    <source>
        <dbReference type="ARBA" id="ARBA00057335"/>
    </source>
</evidence>
<evidence type="ECO:0000259" key="12">
    <source>
        <dbReference type="Pfam" id="PF01095"/>
    </source>
</evidence>
<dbReference type="GO" id="GO:0030599">
    <property type="term" value="F:pectinesterase activity"/>
    <property type="evidence" value="ECO:0007669"/>
    <property type="project" value="UniProtKB-EC"/>
</dbReference>
<comment type="similarity">
    <text evidence="3">Belongs to the pectinesterase family.</text>
</comment>
<comment type="pathway">
    <text evidence="2">Glycan metabolism; pectin degradation; 2-dehydro-3-deoxy-D-gluconate from pectin: step 1/5.</text>
</comment>
<dbReference type="PANTHER" id="PTHR31321">
    <property type="entry name" value="ACYL-COA THIOESTER HYDROLASE YBHC-RELATED"/>
    <property type="match status" value="1"/>
</dbReference>
<dbReference type="InterPro" id="IPR000070">
    <property type="entry name" value="Pectinesterase_cat"/>
</dbReference>
<evidence type="ECO:0000313" key="13">
    <source>
        <dbReference type="EMBL" id="RDX69412.1"/>
    </source>
</evidence>
<reference evidence="13" key="1">
    <citation type="submission" date="2018-05" db="EMBL/GenBank/DDBJ databases">
        <title>Draft genome of Mucuna pruriens seed.</title>
        <authorList>
            <person name="Nnadi N.E."/>
            <person name="Vos R."/>
            <person name="Hasami M.H."/>
            <person name="Devisetty U.K."/>
            <person name="Aguiy J.C."/>
        </authorList>
    </citation>
    <scope>NUCLEOTIDE SEQUENCE [LARGE SCALE GENOMIC DNA]</scope>
    <source>
        <strain evidence="13">JCA_2017</strain>
    </source>
</reference>
<accession>A0A371ETN6</accession>
<dbReference type="PROSITE" id="PS51257">
    <property type="entry name" value="PROKAR_LIPOPROTEIN"/>
    <property type="match status" value="1"/>
</dbReference>
<dbReference type="UniPathway" id="UPA00545">
    <property type="reaction ID" value="UER00823"/>
</dbReference>
<evidence type="ECO:0000256" key="2">
    <source>
        <dbReference type="ARBA" id="ARBA00005184"/>
    </source>
</evidence>
<evidence type="ECO:0000256" key="6">
    <source>
        <dbReference type="ARBA" id="ARBA00022801"/>
    </source>
</evidence>
<dbReference type="GO" id="GO:0042545">
    <property type="term" value="P:cell wall modification"/>
    <property type="evidence" value="ECO:0007669"/>
    <property type="project" value="InterPro"/>
</dbReference>
<evidence type="ECO:0000256" key="5">
    <source>
        <dbReference type="ARBA" id="ARBA00022512"/>
    </source>
</evidence>
<dbReference type="Gene3D" id="2.160.20.10">
    <property type="entry name" value="Single-stranded right-handed beta-helix, Pectin lyase-like"/>
    <property type="match status" value="1"/>
</dbReference>
<dbReference type="Pfam" id="PF01095">
    <property type="entry name" value="Pectinesterase"/>
    <property type="match status" value="1"/>
</dbReference>
<feature type="signal peptide" evidence="11">
    <location>
        <begin position="1"/>
        <end position="37"/>
    </location>
</feature>
<evidence type="ECO:0000256" key="7">
    <source>
        <dbReference type="ARBA" id="ARBA00023085"/>
    </source>
</evidence>
<evidence type="ECO:0000256" key="9">
    <source>
        <dbReference type="ARBA" id="ARBA00047928"/>
    </source>
</evidence>
<evidence type="ECO:0000256" key="8">
    <source>
        <dbReference type="ARBA" id="ARBA00023180"/>
    </source>
</evidence>
<evidence type="ECO:0000256" key="3">
    <source>
        <dbReference type="ARBA" id="ARBA00008891"/>
    </source>
</evidence>
<proteinExistence type="inferred from homology"/>
<feature type="chain" id="PRO_5016737493" description="pectinesterase" evidence="11">
    <location>
        <begin position="38"/>
        <end position="354"/>
    </location>
</feature>
<keyword evidence="8" id="KW-0325">Glycoprotein</keyword>
<evidence type="ECO:0000256" key="4">
    <source>
        <dbReference type="ARBA" id="ARBA00013229"/>
    </source>
</evidence>
<protein>
    <recommendedName>
        <fullName evidence="4">pectinesterase</fullName>
        <ecNumber evidence="4">3.1.1.11</ecNumber>
    </recommendedName>
</protein>
<dbReference type="GO" id="GO:0045490">
    <property type="term" value="P:pectin catabolic process"/>
    <property type="evidence" value="ECO:0007669"/>
    <property type="project" value="UniProtKB-UniPathway"/>
</dbReference>
<evidence type="ECO:0000256" key="11">
    <source>
        <dbReference type="SAM" id="SignalP"/>
    </source>
</evidence>
<keyword evidence="5" id="KW-0964">Secreted</keyword>
<comment type="caution">
    <text evidence="13">The sequence shown here is derived from an EMBL/GenBank/DDBJ whole genome shotgun (WGS) entry which is preliminary data.</text>
</comment>
<dbReference type="STRING" id="157652.A0A371ETN6"/>
<comment type="subcellular location">
    <subcellularLocation>
        <location evidence="1">Secreted</location>
        <location evidence="1">Cell wall</location>
    </subcellularLocation>
</comment>
<dbReference type="InterPro" id="IPR011050">
    <property type="entry name" value="Pectin_lyase_fold/virulence"/>
</dbReference>